<organism evidence="1 2">
    <name type="scientific">Amycolatopsis coloradensis</name>
    <dbReference type="NCBI Taxonomy" id="76021"/>
    <lineage>
        <taxon>Bacteria</taxon>
        <taxon>Bacillati</taxon>
        <taxon>Actinomycetota</taxon>
        <taxon>Actinomycetes</taxon>
        <taxon>Pseudonocardiales</taxon>
        <taxon>Pseudonocardiaceae</taxon>
        <taxon>Amycolatopsis</taxon>
    </lineage>
</organism>
<evidence type="ECO:0000313" key="2">
    <source>
        <dbReference type="Proteomes" id="UP000187486"/>
    </source>
</evidence>
<proteinExistence type="predicted"/>
<dbReference type="Proteomes" id="UP000187486">
    <property type="component" value="Unassembled WGS sequence"/>
</dbReference>
<comment type="caution">
    <text evidence="1">The sequence shown here is derived from an EMBL/GenBank/DDBJ whole genome shotgun (WGS) entry which is preliminary data.</text>
</comment>
<accession>A0A1R0KT36</accession>
<dbReference type="AlphaFoldDB" id="A0A1R0KT36"/>
<protein>
    <submittedName>
        <fullName evidence="1">Uncharacterized protein</fullName>
    </submittedName>
</protein>
<evidence type="ECO:0000313" key="1">
    <source>
        <dbReference type="EMBL" id="OLZ51113.1"/>
    </source>
</evidence>
<dbReference type="RefSeq" id="WP_076162197.1">
    <property type="nucleotide sequence ID" value="NZ_JBEZVB010000035.1"/>
</dbReference>
<reference evidence="1 2" key="1">
    <citation type="submission" date="2016-01" db="EMBL/GenBank/DDBJ databases">
        <title>Amycolatopsis coloradensis genome sequencing and assembly.</title>
        <authorList>
            <person name="Mayilraj S."/>
        </authorList>
    </citation>
    <scope>NUCLEOTIDE SEQUENCE [LARGE SCALE GENOMIC DNA]</scope>
    <source>
        <strain evidence="1 2">DSM 44225</strain>
    </source>
</reference>
<keyword evidence="2" id="KW-1185">Reference proteome</keyword>
<name>A0A1R0KT36_9PSEU</name>
<gene>
    <name evidence="1" type="ORF">BS329_17890</name>
</gene>
<dbReference type="EMBL" id="MQUQ01000009">
    <property type="protein sequence ID" value="OLZ51113.1"/>
    <property type="molecule type" value="Genomic_DNA"/>
</dbReference>
<sequence length="509" mass="56095">MTALGRLVLALARLLEDEERATVGHRLAEGVHDVGSRSPSRDEHADDEVDWSYLWQALLDASDHAHRIVTLLESERISFDVSAITEEARVLRSQINATYELMCEAKALDGLALAAHASIEEIWMQSVLHRAALVDADLDSMHWASEPDAPAWTIDVDEHGGFVATTSEVTDAGPWKFWGSAATAASAAHTLLWFFHDRPPNIMFDPPASRRPLVSNVVNADRSPEGPTVPELLVRRDAIYVEHVTAVQQARDALHRRGQDIEGFLAERANELNATDTQRLLHNKALTAIAPGSNRDHLGFASTVMWVPTRLVVGTRHPVWGDFGGHRDEIPVDIASGLLDAEDLDTFTAKFFSPKIDLMMAPGWTGPLYHVGSDGNHRVHTARMLGLPWLAAAIKVQAIRPSSGIIDLLNMDPDDGAKIQSFERRMRDRTELVIGLLRRGVIAGELTGDRGETLRFRRLPAAWLLHRAEYATAINAIYEKCYPGALAQLGIPLEAGTDPVAWRCWLAGA</sequence>
<dbReference type="OrthoDB" id="4571738at2"/>